<evidence type="ECO:0008006" key="3">
    <source>
        <dbReference type="Google" id="ProtNLM"/>
    </source>
</evidence>
<accession>A0A426UVG4</accession>
<protein>
    <recommendedName>
        <fullName evidence="3">Tetratricopeptide repeat protein</fullName>
    </recommendedName>
</protein>
<keyword evidence="2" id="KW-1185">Reference proteome</keyword>
<proteinExistence type="predicted"/>
<dbReference type="EMBL" id="RSEB01000004">
    <property type="protein sequence ID" value="RRR98178.1"/>
    <property type="molecule type" value="Genomic_DNA"/>
</dbReference>
<name>A0A426UVG4_9ACTN</name>
<comment type="caution">
    <text evidence="1">The sequence shown here is derived from an EMBL/GenBank/DDBJ whole genome shotgun (WGS) entry which is preliminary data.</text>
</comment>
<dbReference type="RefSeq" id="WP_125248487.1">
    <property type="nucleotide sequence ID" value="NZ_RSEB01000004.1"/>
</dbReference>
<dbReference type="Proteomes" id="UP000277256">
    <property type="component" value="Unassembled WGS sequence"/>
</dbReference>
<sequence>MTETTMDAVAAALAAGPEARRRLLAIWNAAGPDGDPLVRCTLAHHLADLHPDPADALTWNRRALDAADALTDDHLDAHHPGLRAAGLYPSLHLNLAEDHRRLGAFTAAARHIEAARAHAPALADDPYGRLVRDAIERTAAAIDRGDSAPAGRAR</sequence>
<dbReference type="OrthoDB" id="8450665at2"/>
<dbReference type="AlphaFoldDB" id="A0A426UVG4"/>
<gene>
    <name evidence="1" type="ORF">EIW28_14770</name>
</gene>
<organism evidence="1 2">
    <name type="scientific">Glycomyces terrestris</name>
    <dbReference type="NCBI Taxonomy" id="2493553"/>
    <lineage>
        <taxon>Bacteria</taxon>
        <taxon>Bacillati</taxon>
        <taxon>Actinomycetota</taxon>
        <taxon>Actinomycetes</taxon>
        <taxon>Glycomycetales</taxon>
        <taxon>Glycomycetaceae</taxon>
        <taxon>Glycomyces</taxon>
    </lineage>
</organism>
<reference evidence="1 2" key="1">
    <citation type="submission" date="2018-12" db="EMBL/GenBank/DDBJ databases">
        <title>Glycomyces sp. YIM 121974 draft genome.</title>
        <authorList>
            <person name="Li Q."/>
        </authorList>
    </citation>
    <scope>NUCLEOTIDE SEQUENCE [LARGE SCALE GENOMIC DNA]</scope>
    <source>
        <strain evidence="1 2">YIM 121974</strain>
    </source>
</reference>
<evidence type="ECO:0000313" key="2">
    <source>
        <dbReference type="Proteomes" id="UP000277256"/>
    </source>
</evidence>
<evidence type="ECO:0000313" key="1">
    <source>
        <dbReference type="EMBL" id="RRR98178.1"/>
    </source>
</evidence>